<dbReference type="EMBL" id="REGN01009315">
    <property type="protein sequence ID" value="RNA01457.1"/>
    <property type="molecule type" value="Genomic_DNA"/>
</dbReference>
<dbReference type="AlphaFoldDB" id="A0A3M7PQN2"/>
<keyword evidence="2" id="KW-1185">Reference proteome</keyword>
<evidence type="ECO:0000313" key="1">
    <source>
        <dbReference type="EMBL" id="RNA01457.1"/>
    </source>
</evidence>
<proteinExistence type="predicted"/>
<protein>
    <submittedName>
        <fullName evidence="1">Uncharacterized protein</fullName>
    </submittedName>
</protein>
<organism evidence="1 2">
    <name type="scientific">Brachionus plicatilis</name>
    <name type="common">Marine rotifer</name>
    <name type="synonym">Brachionus muelleri</name>
    <dbReference type="NCBI Taxonomy" id="10195"/>
    <lineage>
        <taxon>Eukaryota</taxon>
        <taxon>Metazoa</taxon>
        <taxon>Spiralia</taxon>
        <taxon>Gnathifera</taxon>
        <taxon>Rotifera</taxon>
        <taxon>Eurotatoria</taxon>
        <taxon>Monogononta</taxon>
        <taxon>Pseudotrocha</taxon>
        <taxon>Ploima</taxon>
        <taxon>Brachionidae</taxon>
        <taxon>Brachionus</taxon>
    </lineage>
</organism>
<sequence>MHFVPRSTSWYRNRGNPHQVRLKNSVKASDCKAGCFPNILTICFSSSNISSKQKVSERIGSLTKKDWNTTTDRSDSGDLVTYANYANFVESLERGQIDGN</sequence>
<reference evidence="1 2" key="1">
    <citation type="journal article" date="2018" name="Sci. Rep.">
        <title>Genomic signatures of local adaptation to the degree of environmental predictability in rotifers.</title>
        <authorList>
            <person name="Franch-Gras L."/>
            <person name="Hahn C."/>
            <person name="Garcia-Roger E.M."/>
            <person name="Carmona M.J."/>
            <person name="Serra M."/>
            <person name="Gomez A."/>
        </authorList>
    </citation>
    <scope>NUCLEOTIDE SEQUENCE [LARGE SCALE GENOMIC DNA]</scope>
    <source>
        <strain evidence="1">HYR1</strain>
    </source>
</reference>
<comment type="caution">
    <text evidence="1">The sequence shown here is derived from an EMBL/GenBank/DDBJ whole genome shotgun (WGS) entry which is preliminary data.</text>
</comment>
<accession>A0A3M7PQN2</accession>
<gene>
    <name evidence="1" type="ORF">BpHYR1_003108</name>
</gene>
<name>A0A3M7PQN2_BRAPC</name>
<feature type="non-terminal residue" evidence="1">
    <location>
        <position position="100"/>
    </location>
</feature>
<dbReference type="Proteomes" id="UP000276133">
    <property type="component" value="Unassembled WGS sequence"/>
</dbReference>
<evidence type="ECO:0000313" key="2">
    <source>
        <dbReference type="Proteomes" id="UP000276133"/>
    </source>
</evidence>